<gene>
    <name evidence="2" type="ORF">BXY75_3086</name>
</gene>
<dbReference type="EMBL" id="REFC01000015">
    <property type="protein sequence ID" value="RMA57199.1"/>
    <property type="molecule type" value="Genomic_DNA"/>
</dbReference>
<dbReference type="RefSeq" id="WP_121908616.1">
    <property type="nucleotide sequence ID" value="NZ_REFC01000015.1"/>
</dbReference>
<dbReference type="Gene3D" id="2.60.120.1130">
    <property type="match status" value="1"/>
</dbReference>
<reference evidence="2 3" key="1">
    <citation type="submission" date="2018-10" db="EMBL/GenBank/DDBJ databases">
        <title>Genomic Encyclopedia of Archaeal and Bacterial Type Strains, Phase II (KMG-II): from individual species to whole genera.</title>
        <authorList>
            <person name="Goeker M."/>
        </authorList>
    </citation>
    <scope>NUCLEOTIDE SEQUENCE [LARGE SCALE GENOMIC DNA]</scope>
    <source>
        <strain evidence="2 3">DSM 23424</strain>
    </source>
</reference>
<dbReference type="Proteomes" id="UP000271339">
    <property type="component" value="Unassembled WGS sequence"/>
</dbReference>
<organism evidence="2 3">
    <name type="scientific">Ulvibacter antarcticus</name>
    <dbReference type="NCBI Taxonomy" id="442714"/>
    <lineage>
        <taxon>Bacteria</taxon>
        <taxon>Pseudomonadati</taxon>
        <taxon>Bacteroidota</taxon>
        <taxon>Flavobacteriia</taxon>
        <taxon>Flavobacteriales</taxon>
        <taxon>Flavobacteriaceae</taxon>
        <taxon>Ulvibacter</taxon>
    </lineage>
</organism>
<dbReference type="Pfam" id="PF01841">
    <property type="entry name" value="Transglut_core"/>
    <property type="match status" value="1"/>
</dbReference>
<evidence type="ECO:0000313" key="3">
    <source>
        <dbReference type="Proteomes" id="UP000271339"/>
    </source>
</evidence>
<dbReference type="AlphaFoldDB" id="A0A3L9YDS9"/>
<sequence>MKNKIFTLLLVFCAVQFSTSQNFKFGKVSKEELEEKVHPTEPDANAAILYREYDSRFEQSQQWGFFIVEEVFERIKIYNKEGFDWATKKVNLFQGGGGDEEEIQNLKAYTYYLDSSGKVEKVKLKGDGIFDEERNEYWEVKKFTMPDLKEGCVIEFRYTKKTPFINSLDEYRFQETIPVNELNFKFAAPEYYNYKMHQKGWMPFKIQNDGRERSMSYSHKLGTRSGSVKDLAEAHKVVNSNITFRENIYKVVMQNVPAMKEEPYSGNLDNYSASIKMELSYVQFPNAGLETYATTWEAVSTSIYKSDSFGGQLNKTQYFKDDIDQLLTGAADNSEKMLRIFEYVKNKLNWNKFNSVFANDGLRTAYNEGKGNAAEINLMLTAMFRYAGLNANPILVSTKENGIPIFPTRSGFNFVIAGVEIENEVILFDATNKKNEINILETKLLNWQGRIIREDGSSTWVSLLPTNPAVRSTLVNAVISEDLSAAGSSKNRFTGHLSQKYRSNFELANAEERRKSLEEDAGETEMSNIDFENLTTLYQPVNLTYDFKTFDAVEKIGDKLYFSPILFMGNEENPFKLDERKYPVDFKYPKKDRYMINITIPEGYKVETLPESASFGLERNALNYRYAVSNNGDKLQLSVEYSVNEAFIGADEYASLKKFFELLIEKEKEKVVLSKI</sequence>
<feature type="domain" description="Transglutaminase-like" evidence="1">
    <location>
        <begin position="325"/>
        <end position="395"/>
    </location>
</feature>
<dbReference type="OrthoDB" id="98874at2"/>
<keyword evidence="3" id="KW-1185">Reference proteome</keyword>
<evidence type="ECO:0000313" key="2">
    <source>
        <dbReference type="EMBL" id="RMA57199.1"/>
    </source>
</evidence>
<proteinExistence type="predicted"/>
<protein>
    <submittedName>
        <fullName evidence="2">Uncharacterized protein DUF3857</fullName>
    </submittedName>
</protein>
<name>A0A3L9YDS9_9FLAO</name>
<dbReference type="InterPro" id="IPR002931">
    <property type="entry name" value="Transglutaminase-like"/>
</dbReference>
<dbReference type="Gene3D" id="3.10.620.30">
    <property type="match status" value="1"/>
</dbReference>
<accession>A0A3L9YDS9</accession>
<dbReference type="Gene3D" id="2.60.40.3140">
    <property type="match status" value="1"/>
</dbReference>
<comment type="caution">
    <text evidence="2">The sequence shown here is derived from an EMBL/GenBank/DDBJ whole genome shotgun (WGS) entry which is preliminary data.</text>
</comment>
<evidence type="ECO:0000259" key="1">
    <source>
        <dbReference type="Pfam" id="PF01841"/>
    </source>
</evidence>